<dbReference type="AlphaFoldDB" id="A0A6C0D1K9"/>
<accession>A0A6C0D1K9</accession>
<feature type="transmembrane region" description="Helical" evidence="1">
    <location>
        <begin position="76"/>
        <end position="93"/>
    </location>
</feature>
<protein>
    <submittedName>
        <fullName evidence="2">Uncharacterized protein</fullName>
    </submittedName>
</protein>
<evidence type="ECO:0000313" key="2">
    <source>
        <dbReference type="EMBL" id="QHT10322.1"/>
    </source>
</evidence>
<keyword evidence="1" id="KW-0812">Transmembrane</keyword>
<keyword evidence="1" id="KW-1133">Transmembrane helix</keyword>
<sequence length="185" mass="21210">MGYTEAYTEAYTDVSFVTTDASFGTPSDMTFNANQYTFYKSVEKNLNALSQTSNENVKQIQINTYYYKRYKAENQLLYFIMIVLLFVIIITLIKKNYPFLDDLAYSIIIGSILGLSIIYIVYSLWIIMNKDSSNYDENEYSYSTNNITSGPDRSNTLNDSCLDSIIPDVPIQTVNTDKLMSSLFE</sequence>
<feature type="transmembrane region" description="Helical" evidence="1">
    <location>
        <begin position="105"/>
        <end position="127"/>
    </location>
</feature>
<evidence type="ECO:0000256" key="1">
    <source>
        <dbReference type="SAM" id="Phobius"/>
    </source>
</evidence>
<keyword evidence="1" id="KW-0472">Membrane</keyword>
<proteinExistence type="predicted"/>
<dbReference type="EMBL" id="MN739520">
    <property type="protein sequence ID" value="QHT10322.1"/>
    <property type="molecule type" value="Genomic_DNA"/>
</dbReference>
<reference evidence="2" key="1">
    <citation type="journal article" date="2020" name="Nature">
        <title>Giant virus diversity and host interactions through global metagenomics.</title>
        <authorList>
            <person name="Schulz F."/>
            <person name="Roux S."/>
            <person name="Paez-Espino D."/>
            <person name="Jungbluth S."/>
            <person name="Walsh D.A."/>
            <person name="Denef V.J."/>
            <person name="McMahon K.D."/>
            <person name="Konstantinidis K.T."/>
            <person name="Eloe-Fadrosh E.A."/>
            <person name="Kyrpides N.C."/>
            <person name="Woyke T."/>
        </authorList>
    </citation>
    <scope>NUCLEOTIDE SEQUENCE</scope>
    <source>
        <strain evidence="2">GVMAG-M-3300023174-107</strain>
    </source>
</reference>
<organism evidence="2">
    <name type="scientific">viral metagenome</name>
    <dbReference type="NCBI Taxonomy" id="1070528"/>
    <lineage>
        <taxon>unclassified sequences</taxon>
        <taxon>metagenomes</taxon>
        <taxon>organismal metagenomes</taxon>
    </lineage>
</organism>
<name>A0A6C0D1K9_9ZZZZ</name>